<dbReference type="WBParaSite" id="TCLT_0000072301-mRNA-1">
    <property type="protein sequence ID" value="TCLT_0000072301-mRNA-1"/>
    <property type="gene ID" value="TCLT_0000072301"/>
</dbReference>
<protein>
    <submittedName>
        <fullName evidence="4">Ty3-gypsy retrotransposon protein</fullName>
    </submittedName>
</protein>
<reference evidence="4" key="1">
    <citation type="submission" date="2017-02" db="UniProtKB">
        <authorList>
            <consortium name="WormBaseParasite"/>
        </authorList>
    </citation>
    <scope>IDENTIFICATION</scope>
</reference>
<accession>A0A0N5CKV8</accession>
<feature type="region of interest" description="Disordered" evidence="1">
    <location>
        <begin position="22"/>
        <end position="53"/>
    </location>
</feature>
<dbReference type="AlphaFoldDB" id="A0A0N5CKV8"/>
<dbReference type="OrthoDB" id="5871279at2759"/>
<dbReference type="OMA" id="LDMIQSP"/>
<feature type="compositionally biased region" description="Basic and acidic residues" evidence="1">
    <location>
        <begin position="22"/>
        <end position="36"/>
    </location>
</feature>
<evidence type="ECO:0000313" key="3">
    <source>
        <dbReference type="Proteomes" id="UP000276776"/>
    </source>
</evidence>
<gene>
    <name evidence="2" type="ORF">TCLT_LOCUS724</name>
</gene>
<evidence type="ECO:0000313" key="4">
    <source>
        <dbReference type="WBParaSite" id="TCLT_0000072301-mRNA-1"/>
    </source>
</evidence>
<sequence>MMSSSVTNMDVEVENEVEMVEKHSINVDSEEQAREKKNNRKRGSVRERNSSLKLQQQKYVLTHGIRPGGRHLYSSATYAGRHKIPMQCLRMPMRFRCFPPQKFGFFNEAAPSVHPGHPGSERIAEAHLRESTEAAFENGRSDINIFLHLFLLIIDIILEMRMSYGTEWNPTLAFFLSHKEKIILETGTESDSEQKLSRLMPILNRDGSKLCNKPFPEVGNINSPVMSDKQVGMNELFAEMIRKKLDMIQSPIRLNRLHTEIMNILQQAIAEEINKPRISEMDKNDGL</sequence>
<reference evidence="2 3" key="2">
    <citation type="submission" date="2018-11" db="EMBL/GenBank/DDBJ databases">
        <authorList>
            <consortium name="Pathogen Informatics"/>
        </authorList>
    </citation>
    <scope>NUCLEOTIDE SEQUENCE [LARGE SCALE GENOMIC DNA]</scope>
</reference>
<organism evidence="4">
    <name type="scientific">Thelazia callipaeda</name>
    <name type="common">Oriental eyeworm</name>
    <name type="synonym">Parasitic nematode</name>
    <dbReference type="NCBI Taxonomy" id="103827"/>
    <lineage>
        <taxon>Eukaryota</taxon>
        <taxon>Metazoa</taxon>
        <taxon>Ecdysozoa</taxon>
        <taxon>Nematoda</taxon>
        <taxon>Chromadorea</taxon>
        <taxon>Rhabditida</taxon>
        <taxon>Spirurina</taxon>
        <taxon>Spiruromorpha</taxon>
        <taxon>Thelazioidea</taxon>
        <taxon>Thelaziidae</taxon>
        <taxon>Thelazia</taxon>
    </lineage>
</organism>
<dbReference type="Proteomes" id="UP000276776">
    <property type="component" value="Unassembled WGS sequence"/>
</dbReference>
<keyword evidence="3" id="KW-1185">Reference proteome</keyword>
<dbReference type="STRING" id="103827.A0A0N5CKV8"/>
<name>A0A0N5CKV8_THECL</name>
<evidence type="ECO:0000256" key="1">
    <source>
        <dbReference type="SAM" id="MobiDB-lite"/>
    </source>
</evidence>
<dbReference type="EMBL" id="UYYF01000061">
    <property type="protein sequence ID" value="VDM95800.1"/>
    <property type="molecule type" value="Genomic_DNA"/>
</dbReference>
<evidence type="ECO:0000313" key="2">
    <source>
        <dbReference type="EMBL" id="VDM95800.1"/>
    </source>
</evidence>
<proteinExistence type="predicted"/>